<dbReference type="InterPro" id="IPR007061">
    <property type="entry name" value="MST-like"/>
</dbReference>
<reference evidence="1 2" key="1">
    <citation type="submission" date="2023-07" db="EMBL/GenBank/DDBJ databases">
        <title>Comparative genomics of wheat-associated soil bacteria to identify genetic determinants of phenazine resistance.</title>
        <authorList>
            <person name="Mouncey N."/>
        </authorList>
    </citation>
    <scope>NUCLEOTIDE SEQUENCE [LARGE SCALE GENOMIC DNA]</scope>
    <source>
        <strain evidence="1 2">B2I6</strain>
    </source>
</reference>
<dbReference type="SUPFAM" id="SSF109854">
    <property type="entry name" value="DinB/YfiT-like putative metalloenzymes"/>
    <property type="match status" value="1"/>
</dbReference>
<gene>
    <name evidence="1" type="ORF">QF030_006198</name>
</gene>
<dbReference type="Gene3D" id="1.20.120.450">
    <property type="entry name" value="dinb family like domain"/>
    <property type="match status" value="1"/>
</dbReference>
<dbReference type="InterPro" id="IPR034660">
    <property type="entry name" value="DinB/YfiT-like"/>
</dbReference>
<accession>A0ABU0NZZ2</accession>
<evidence type="ECO:0000313" key="2">
    <source>
        <dbReference type="Proteomes" id="UP001230654"/>
    </source>
</evidence>
<organism evidence="1 2">
    <name type="scientific">Streptomyces rishiriensis</name>
    <dbReference type="NCBI Taxonomy" id="68264"/>
    <lineage>
        <taxon>Bacteria</taxon>
        <taxon>Bacillati</taxon>
        <taxon>Actinomycetota</taxon>
        <taxon>Actinomycetes</taxon>
        <taxon>Kitasatosporales</taxon>
        <taxon>Streptomycetaceae</taxon>
        <taxon>Streptomyces</taxon>
    </lineage>
</organism>
<sequence length="202" mass="22723">MSFGAVVSLPRVNVRPEASEGKSSVSDIVVQEIVRPGRTLSGSWLEVIASGLDHHRATFLWKCEGLSDAQLRQRPFTSSELSLLGLMRHLAGVERAWFQRTLAGTTPRHFPYRTYVTGSGDEWYDESDPTPAEEVYEDYLKACEESRQAFPHVTENPSRVRPNPEFGDTDVRFVLEHVIEEYARHLGHADLLRQAIDGSVGE</sequence>
<dbReference type="Proteomes" id="UP001230654">
    <property type="component" value="Unassembled WGS sequence"/>
</dbReference>
<name>A0ABU0NZZ2_STRRH</name>
<keyword evidence="2" id="KW-1185">Reference proteome</keyword>
<proteinExistence type="predicted"/>
<dbReference type="EMBL" id="JAUSWV010000002">
    <property type="protein sequence ID" value="MDQ0584020.1"/>
    <property type="molecule type" value="Genomic_DNA"/>
</dbReference>
<protein>
    <submittedName>
        <fullName evidence="1">Damage-inducible protein DinB</fullName>
    </submittedName>
</protein>
<comment type="caution">
    <text evidence="1">The sequence shown here is derived from an EMBL/GenBank/DDBJ whole genome shotgun (WGS) entry which is preliminary data.</text>
</comment>
<dbReference type="Pfam" id="PF04978">
    <property type="entry name" value="MST"/>
    <property type="match status" value="1"/>
</dbReference>
<evidence type="ECO:0000313" key="1">
    <source>
        <dbReference type="EMBL" id="MDQ0584020.1"/>
    </source>
</evidence>